<feature type="transmembrane region" description="Helical" evidence="10">
    <location>
        <begin position="149"/>
        <end position="170"/>
    </location>
</feature>
<name>A0A199VFV4_ANACO</name>
<keyword evidence="9 10" id="KW-0472">Membrane</keyword>
<evidence type="ECO:0000256" key="10">
    <source>
        <dbReference type="SAM" id="Phobius"/>
    </source>
</evidence>
<evidence type="ECO:0000313" key="12">
    <source>
        <dbReference type="Proteomes" id="UP000092600"/>
    </source>
</evidence>
<organism evidence="11 12">
    <name type="scientific">Ananas comosus</name>
    <name type="common">Pineapple</name>
    <name type="synonym">Ananas ananas</name>
    <dbReference type="NCBI Taxonomy" id="4615"/>
    <lineage>
        <taxon>Eukaryota</taxon>
        <taxon>Viridiplantae</taxon>
        <taxon>Streptophyta</taxon>
        <taxon>Embryophyta</taxon>
        <taxon>Tracheophyta</taxon>
        <taxon>Spermatophyta</taxon>
        <taxon>Magnoliopsida</taxon>
        <taxon>Liliopsida</taxon>
        <taxon>Poales</taxon>
        <taxon>Bromeliaceae</taxon>
        <taxon>Bromelioideae</taxon>
        <taxon>Ananas</taxon>
    </lineage>
</organism>
<proteinExistence type="inferred from homology"/>
<dbReference type="InterPro" id="IPR036259">
    <property type="entry name" value="MFS_trans_sf"/>
</dbReference>
<keyword evidence="5" id="KW-0762">Sugar transport</keyword>
<comment type="pathway">
    <text evidence="2">Glycan biosynthesis; sucrose metabolism.</text>
</comment>
<comment type="caution">
    <text evidence="11">The sequence shown here is derived from an EMBL/GenBank/DDBJ whole genome shotgun (WGS) entry which is preliminary data.</text>
</comment>
<dbReference type="NCBIfam" id="TIGR01301">
    <property type="entry name" value="GPH_sucrose"/>
    <property type="match status" value="1"/>
</dbReference>
<evidence type="ECO:0000256" key="7">
    <source>
        <dbReference type="ARBA" id="ARBA00022847"/>
    </source>
</evidence>
<feature type="transmembrane region" description="Helical" evidence="10">
    <location>
        <begin position="229"/>
        <end position="257"/>
    </location>
</feature>
<evidence type="ECO:0000256" key="9">
    <source>
        <dbReference type="ARBA" id="ARBA00023136"/>
    </source>
</evidence>
<dbReference type="GO" id="GO:0005985">
    <property type="term" value="P:sucrose metabolic process"/>
    <property type="evidence" value="ECO:0007669"/>
    <property type="project" value="UniProtKB-UniPathway"/>
</dbReference>
<feature type="transmembrane region" description="Helical" evidence="10">
    <location>
        <begin position="117"/>
        <end position="137"/>
    </location>
</feature>
<dbReference type="InterPro" id="IPR011701">
    <property type="entry name" value="MFS"/>
</dbReference>
<dbReference type="PANTHER" id="PTHR19432">
    <property type="entry name" value="SUGAR TRANSPORTER"/>
    <property type="match status" value="1"/>
</dbReference>
<dbReference type="SUPFAM" id="SSF103473">
    <property type="entry name" value="MFS general substrate transporter"/>
    <property type="match status" value="1"/>
</dbReference>
<feature type="transmembrane region" description="Helical" evidence="10">
    <location>
        <begin position="406"/>
        <end position="431"/>
    </location>
</feature>
<gene>
    <name evidence="11" type="ORF">ACMD2_11303</name>
</gene>
<keyword evidence="6 10" id="KW-0812">Transmembrane</keyword>
<dbReference type="UniPathway" id="UPA00238"/>
<sequence length="538" mass="57593">MLQRPTNEVHLRGWRRNSTTFLAPHSPPLSLVREREIEIDDGAGAAGIAGRRRRGGGGGAAARCGGAGAGTGVRVKVRVPLRRVARAAAVACGVQFGWALQLSLLTPYVQELGVAHAWASLVWLCGPLSGLLVQPLVGHLSDRLGRRRSPFIVGGAATVAFAVITVGFSADIGLALGDPPAATAAPRPRAVAVYVVGFWLLDVGNNATQGPTRALLADLTGKDQRRNRIANAYFSLFMALGNVLGFATGSYSGWFTIFRFTVTSACTINCANLKSAFLLHVILLAITTYISISSIQGVTLPEEEEQQNHSEEAFLWELMGAFRYLTWPVWIVLIVTALTWIGWFPFFLFDTDWMGREIYRGKPDEGQNYHSGVRMGAFGLMLNSVVLGFSSVMLERLCKKWGSGLVWGVANIIMSLCFLAMLVISLVAKSIDYQPSGLPPDGIVVAALIVFAILGAPLAITYSIPYAMVTTRLAMGILNLAIVIPQVIVSLGSGPWDQLFGGGNLPAFAVATAAAFLSGLVAIIGIPRSHITRARGHR</sequence>
<protein>
    <submittedName>
        <fullName evidence="11">Sucrose transport protein SUT2</fullName>
    </submittedName>
</protein>
<dbReference type="Proteomes" id="UP000092600">
    <property type="component" value="Unassembled WGS sequence"/>
</dbReference>
<feature type="transmembrane region" description="Helical" evidence="10">
    <location>
        <begin position="505"/>
        <end position="526"/>
    </location>
</feature>
<keyword evidence="8 10" id="KW-1133">Transmembrane helix</keyword>
<dbReference type="GO" id="GO:0005886">
    <property type="term" value="C:plasma membrane"/>
    <property type="evidence" value="ECO:0007669"/>
    <property type="project" value="InterPro"/>
</dbReference>
<dbReference type="EMBL" id="LSRQ01002043">
    <property type="protein sequence ID" value="OAY75665.1"/>
    <property type="molecule type" value="Genomic_DNA"/>
</dbReference>
<dbReference type="CDD" id="cd17313">
    <property type="entry name" value="MFS_SLC45_SUC"/>
    <property type="match status" value="1"/>
</dbReference>
<evidence type="ECO:0000256" key="3">
    <source>
        <dbReference type="ARBA" id="ARBA00007134"/>
    </source>
</evidence>
<keyword evidence="4" id="KW-0813">Transport</keyword>
<dbReference type="AlphaFoldDB" id="A0A199VFV4"/>
<dbReference type="Pfam" id="PF07690">
    <property type="entry name" value="MFS_1"/>
    <property type="match status" value="1"/>
</dbReference>
<feature type="transmembrane region" description="Helical" evidence="10">
    <location>
        <begin position="321"/>
        <end position="344"/>
    </location>
</feature>
<evidence type="ECO:0000256" key="6">
    <source>
        <dbReference type="ARBA" id="ARBA00022692"/>
    </source>
</evidence>
<keyword evidence="7" id="KW-0769">Symport</keyword>
<dbReference type="GO" id="GO:0008506">
    <property type="term" value="F:sucrose:proton symporter activity"/>
    <property type="evidence" value="ECO:0007669"/>
    <property type="project" value="TreeGrafter"/>
</dbReference>
<feature type="transmembrane region" description="Helical" evidence="10">
    <location>
        <begin position="84"/>
        <end position="105"/>
    </location>
</feature>
<evidence type="ECO:0000256" key="5">
    <source>
        <dbReference type="ARBA" id="ARBA00022597"/>
    </source>
</evidence>
<evidence type="ECO:0000256" key="2">
    <source>
        <dbReference type="ARBA" id="ARBA00004914"/>
    </source>
</evidence>
<evidence type="ECO:0000256" key="1">
    <source>
        <dbReference type="ARBA" id="ARBA00004141"/>
    </source>
</evidence>
<feature type="transmembrane region" description="Helical" evidence="10">
    <location>
        <begin position="473"/>
        <end position="493"/>
    </location>
</feature>
<evidence type="ECO:0000313" key="11">
    <source>
        <dbReference type="EMBL" id="OAY75665.1"/>
    </source>
</evidence>
<evidence type="ECO:0000256" key="4">
    <source>
        <dbReference type="ARBA" id="ARBA00022448"/>
    </source>
</evidence>
<feature type="transmembrane region" description="Helical" evidence="10">
    <location>
        <begin position="443"/>
        <end position="461"/>
    </location>
</feature>
<reference evidence="11 12" key="1">
    <citation type="journal article" date="2016" name="DNA Res.">
        <title>The draft genome of MD-2 pineapple using hybrid error correction of long reads.</title>
        <authorList>
            <person name="Redwan R.M."/>
            <person name="Saidin A."/>
            <person name="Kumar S.V."/>
        </authorList>
    </citation>
    <scope>NUCLEOTIDE SEQUENCE [LARGE SCALE GENOMIC DNA]</scope>
    <source>
        <strain evidence="12">cv. MD2</strain>
        <tissue evidence="11">Leaf</tissue>
    </source>
</reference>
<accession>A0A199VFV4</accession>
<dbReference type="Gene3D" id="1.20.1250.20">
    <property type="entry name" value="MFS general substrate transporter like domains"/>
    <property type="match status" value="1"/>
</dbReference>
<dbReference type="InterPro" id="IPR005989">
    <property type="entry name" value="Suc_symporter_pln"/>
</dbReference>
<dbReference type="PANTHER" id="PTHR19432:SF90">
    <property type="entry name" value="SUCROSE TRANSPORT PROTEIN SUC4"/>
    <property type="match status" value="1"/>
</dbReference>
<dbReference type="STRING" id="4615.A0A199VFV4"/>
<evidence type="ECO:0000256" key="8">
    <source>
        <dbReference type="ARBA" id="ARBA00022989"/>
    </source>
</evidence>
<dbReference type="GO" id="GO:0005773">
    <property type="term" value="C:vacuole"/>
    <property type="evidence" value="ECO:0007669"/>
    <property type="project" value="TreeGrafter"/>
</dbReference>
<feature type="transmembrane region" description="Helical" evidence="10">
    <location>
        <begin position="277"/>
        <end position="300"/>
    </location>
</feature>
<comment type="subcellular location">
    <subcellularLocation>
        <location evidence="1">Membrane</location>
        <topology evidence="1">Multi-pass membrane protein</topology>
    </subcellularLocation>
</comment>
<comment type="similarity">
    <text evidence="3">Belongs to the glycoside-pentoside-hexuronide (GPH) cation symporter transporter (TC 2.A.2.4) family.</text>
</comment>